<dbReference type="EMBL" id="JBEFKJ010000093">
    <property type="protein sequence ID" value="KAL2036424.1"/>
    <property type="molecule type" value="Genomic_DNA"/>
</dbReference>
<keyword evidence="2" id="KW-1185">Reference proteome</keyword>
<sequence>MTDDEVRSHIMTLLVPGEGALTIVVRRPLPSGPRPDPLPMSRISSIVSIISSTTASSAIHYYAPTPAFLFDEVCAWHIDGGKTSNVDCLQPSGDGAWSGNNTMDSRVRAVMMRGRLHVSTKAWATCCASMACWLTRALRPRQDPLQVSRISSVVIIISSTTASTAITYHAPTPAFLFDEVCAWHIDGGKTSNVDCLQSSGDGPWSGNNTMDSRVVVEGSIDARKTAYHVQNPSQSRALQALSAPPLRPLHSVPYIGGRDIEGRGLVRKQYNGWPCCGRGQC</sequence>
<accession>A0ABR3ZVA1</accession>
<organism evidence="1 2">
    <name type="scientific">Stereocaulon virgatum</name>
    <dbReference type="NCBI Taxonomy" id="373712"/>
    <lineage>
        <taxon>Eukaryota</taxon>
        <taxon>Fungi</taxon>
        <taxon>Dikarya</taxon>
        <taxon>Ascomycota</taxon>
        <taxon>Pezizomycotina</taxon>
        <taxon>Lecanoromycetes</taxon>
        <taxon>OSLEUM clade</taxon>
        <taxon>Lecanoromycetidae</taxon>
        <taxon>Lecanorales</taxon>
        <taxon>Lecanorineae</taxon>
        <taxon>Stereocaulaceae</taxon>
        <taxon>Stereocaulon</taxon>
    </lineage>
</organism>
<protein>
    <submittedName>
        <fullName evidence="1">Uncharacterized protein</fullName>
    </submittedName>
</protein>
<comment type="caution">
    <text evidence="1">The sequence shown here is derived from an EMBL/GenBank/DDBJ whole genome shotgun (WGS) entry which is preliminary data.</text>
</comment>
<gene>
    <name evidence="1" type="ORF">N7G274_010859</name>
</gene>
<evidence type="ECO:0000313" key="2">
    <source>
        <dbReference type="Proteomes" id="UP001590950"/>
    </source>
</evidence>
<evidence type="ECO:0000313" key="1">
    <source>
        <dbReference type="EMBL" id="KAL2036424.1"/>
    </source>
</evidence>
<name>A0ABR3ZVA1_9LECA</name>
<dbReference type="Proteomes" id="UP001590950">
    <property type="component" value="Unassembled WGS sequence"/>
</dbReference>
<proteinExistence type="predicted"/>
<reference evidence="1 2" key="1">
    <citation type="submission" date="2024-09" db="EMBL/GenBank/DDBJ databases">
        <title>Rethinking Asexuality: The Enigmatic Case of Functional Sexual Genes in Lepraria (Stereocaulaceae).</title>
        <authorList>
            <person name="Doellman M."/>
            <person name="Sun Y."/>
            <person name="Barcenas-Pena A."/>
            <person name="Lumbsch H.T."/>
            <person name="Grewe F."/>
        </authorList>
    </citation>
    <scope>NUCLEOTIDE SEQUENCE [LARGE SCALE GENOMIC DNA]</scope>
    <source>
        <strain evidence="1 2">Mercado 3170</strain>
    </source>
</reference>